<feature type="domain" description="FAD-binding" evidence="4">
    <location>
        <begin position="27"/>
        <end position="363"/>
    </location>
</feature>
<gene>
    <name evidence="5" type="ORF">CP980_14900</name>
</gene>
<dbReference type="PRINTS" id="PR00420">
    <property type="entry name" value="RNGMNOXGNASE"/>
</dbReference>
<dbReference type="PANTHER" id="PTHR43004:SF19">
    <property type="entry name" value="BINDING MONOOXYGENASE, PUTATIVE (JCVI)-RELATED"/>
    <property type="match status" value="1"/>
</dbReference>
<dbReference type="EMBL" id="CP023692">
    <property type="protein sequence ID" value="QEV46218.1"/>
    <property type="molecule type" value="Genomic_DNA"/>
</dbReference>
<keyword evidence="2" id="KW-0285">Flavoprotein</keyword>
<dbReference type="InterPro" id="IPR050641">
    <property type="entry name" value="RIFMO-like"/>
</dbReference>
<keyword evidence="5" id="KW-0503">Monooxygenase</keyword>
<keyword evidence="6" id="KW-1185">Reference proteome</keyword>
<dbReference type="SUPFAM" id="SSF51905">
    <property type="entry name" value="FAD/NAD(P)-binding domain"/>
    <property type="match status" value="1"/>
</dbReference>
<proteinExistence type="predicted"/>
<evidence type="ECO:0000313" key="6">
    <source>
        <dbReference type="Proteomes" id="UP000325563"/>
    </source>
</evidence>
<dbReference type="GeneID" id="95611838"/>
<evidence type="ECO:0000256" key="3">
    <source>
        <dbReference type="ARBA" id="ARBA00022827"/>
    </source>
</evidence>
<evidence type="ECO:0000259" key="4">
    <source>
        <dbReference type="Pfam" id="PF01494"/>
    </source>
</evidence>
<name>A0A5J6JFB0_STRVI</name>
<dbReference type="InterPro" id="IPR036188">
    <property type="entry name" value="FAD/NAD-bd_sf"/>
</dbReference>
<dbReference type="RefSeq" id="WP_150528354.1">
    <property type="nucleotide sequence ID" value="NZ_BNBW01000028.1"/>
</dbReference>
<accession>A0A5J6JFB0</accession>
<dbReference type="Gene3D" id="3.50.50.60">
    <property type="entry name" value="FAD/NAD(P)-binding domain"/>
    <property type="match status" value="1"/>
</dbReference>
<reference evidence="5 6" key="1">
    <citation type="submission" date="2017-09" db="EMBL/GenBank/DDBJ databases">
        <authorList>
            <person name="Lee N."/>
            <person name="Cho B.-K."/>
        </authorList>
    </citation>
    <scope>NUCLEOTIDE SEQUENCE [LARGE SCALE GENOMIC DNA]</scope>
    <source>
        <strain evidence="5 6">ATCC 27476</strain>
    </source>
</reference>
<dbReference type="AlphaFoldDB" id="A0A5J6JFB0"/>
<evidence type="ECO:0000256" key="2">
    <source>
        <dbReference type="ARBA" id="ARBA00022630"/>
    </source>
</evidence>
<dbReference type="PANTHER" id="PTHR43004">
    <property type="entry name" value="TRK SYSTEM POTASSIUM UPTAKE PROTEIN"/>
    <property type="match status" value="1"/>
</dbReference>
<dbReference type="GO" id="GO:0016709">
    <property type="term" value="F:oxidoreductase activity, acting on paired donors, with incorporation or reduction of molecular oxygen, NAD(P)H as one donor, and incorporation of one atom of oxygen"/>
    <property type="evidence" value="ECO:0007669"/>
    <property type="project" value="UniProtKB-ARBA"/>
</dbReference>
<dbReference type="Proteomes" id="UP000325563">
    <property type="component" value="Chromosome"/>
</dbReference>
<dbReference type="Gene3D" id="3.30.70.2450">
    <property type="match status" value="1"/>
</dbReference>
<dbReference type="InterPro" id="IPR002938">
    <property type="entry name" value="FAD-bd"/>
</dbReference>
<keyword evidence="5" id="KW-0560">Oxidoreductase</keyword>
<protein>
    <submittedName>
        <fullName evidence="5">Monooxygenase</fullName>
    </submittedName>
</protein>
<evidence type="ECO:0000313" key="5">
    <source>
        <dbReference type="EMBL" id="QEV46218.1"/>
    </source>
</evidence>
<organism evidence="5 6">
    <name type="scientific">Streptomyces vinaceus</name>
    <dbReference type="NCBI Taxonomy" id="1960"/>
    <lineage>
        <taxon>Bacteria</taxon>
        <taxon>Bacillati</taxon>
        <taxon>Actinomycetota</taxon>
        <taxon>Actinomycetes</taxon>
        <taxon>Kitasatosporales</taxon>
        <taxon>Streptomycetaceae</taxon>
        <taxon>Streptomyces</taxon>
    </lineage>
</organism>
<sequence>MADLIAGESRPTREGEAVPAAAGASDLDVLVVGAGPTGLLTAVELLRRGIRVRVIDRAVEPMLTPKALSVWPRALDILEDTGLGGVVDEESVRINTLSYFSERRPLASFGFSDDLACRTLPQHVTERLLTQRFEELGGKIERGVRLLALDGLDYSGRIEATDGVTAVLETPEGLQRLKVPFVVGADGAGSAVRGQLGVGFEGSTYEMAFALIDARIDGYLPPDECHFYQSANGALVIVPIPGGIFRFLSVMPQGGGEVDVPMMQAVIDERGPRGVRIKEAVWKAVFRVHARRASEFQRGRVFLAGDAAHVHSPAGGQGMNNGLQDAHNLAWKLAAVIRGESPSSLLSSYGEERAEVTRQLVRDTDFQTRAWLFKSRATVAARDAAFRLLDRTGIVSEFYAPVMAGRRLSYPPVRDTQQPSGWTGCRVRRSLPGALEVGAVFPRRLALAYGISGADADPHGWNLAVVPDGNRAWEEELGHIVAQWPLLRQVTLRRRDAAPQAGCRSAGFYLIRPDGHIAAHGHARDLGRLEAELRLSFS</sequence>
<dbReference type="KEGG" id="svn:CP980_14900"/>
<evidence type="ECO:0000256" key="1">
    <source>
        <dbReference type="ARBA" id="ARBA00001974"/>
    </source>
</evidence>
<keyword evidence="3" id="KW-0274">FAD</keyword>
<dbReference type="Pfam" id="PF01494">
    <property type="entry name" value="FAD_binding_3"/>
    <property type="match status" value="1"/>
</dbReference>
<comment type="cofactor">
    <cofactor evidence="1">
        <name>FAD</name>
        <dbReference type="ChEBI" id="CHEBI:57692"/>
    </cofactor>
</comment>
<dbReference type="GO" id="GO:0071949">
    <property type="term" value="F:FAD binding"/>
    <property type="evidence" value="ECO:0007669"/>
    <property type="project" value="InterPro"/>
</dbReference>